<evidence type="ECO:0000313" key="12">
    <source>
        <dbReference type="Proteomes" id="UP000294413"/>
    </source>
</evidence>
<dbReference type="PANTHER" id="PTHR42829">
    <property type="entry name" value="NADH-UBIQUINONE OXIDOREDUCTASE CHAIN 5"/>
    <property type="match status" value="1"/>
</dbReference>
<evidence type="ECO:0000256" key="6">
    <source>
        <dbReference type="ARBA" id="ARBA00025811"/>
    </source>
</evidence>
<dbReference type="OrthoDB" id="9811798at2"/>
<dbReference type="GO" id="GO:0008137">
    <property type="term" value="F:NADH dehydrogenase (ubiquinone) activity"/>
    <property type="evidence" value="ECO:0007669"/>
    <property type="project" value="InterPro"/>
</dbReference>
<evidence type="ECO:0000256" key="3">
    <source>
        <dbReference type="ARBA" id="ARBA00022989"/>
    </source>
</evidence>
<dbReference type="PRINTS" id="PR01434">
    <property type="entry name" value="NADHDHGNASE5"/>
</dbReference>
<sequence>MNLIYYVLLFPLINCLILIFLQKFFLKNYVSIISLVSIFLSLLFLVYIVYSYCNLFNQSRIFFIPLIRWMTINQYNIDLNLLIDVFSLSMLAVVLIVGLCVCSFSCWYMQNSSMYVKYFIYMNLFILFMLVFSLTTNLVTMFCAWELVSVCSYLLIGFYSHHKKNRYFAIKSFLMTRFSDIFFLISIFLIFLKFKTLDFIVLKYYIDEIIFLNNHTNYLFLITFFLTIAAIGKSAQVPLHTWLIGAMVGPTPASALIHAATMIVMGVYLIIRVYILFICNSHIMFFLSLIGCLTIIMSSISAIFENNIKRILAYSTMSQIGYMFIALGSNNIHGAFIHLICHAFFKSLLFLSAGSIIKCINGEQNIIKMGGLYQKLPLTYITFLIGISSLISLPFITSSSYSKSSILLHLIFRKNHFLFLCSLMGIFLTAVYSCRMVFFIFHGIEKSKFKYLKKNFLHNFSLLLLSIGCTSLTWYIISHFFNKTYNLSCIEGLNFFYIEFISFIFSGLGLLVSYIFCIRKNFYFTNYYLCKIFYPFYILIVNYWFFDIFYFYIFIQSYCNVSNYLNKVDLLCVEKLFFNYIFLIKKRVFNIPFMNIIYHIRWYIFCLTIVLSMIFIINNNYI</sequence>
<reference evidence="11 12" key="1">
    <citation type="submission" date="2019-02" db="EMBL/GenBank/DDBJ databases">
        <authorList>
            <person name="Manzano-Marin A."/>
            <person name="Manzano-Marin A."/>
        </authorList>
    </citation>
    <scope>NUCLEOTIDE SEQUENCE [LARGE SCALE GENOMIC DNA]</scope>
    <source>
        <strain evidence="11 12">BuCisplendens</strain>
    </source>
</reference>
<evidence type="ECO:0000256" key="5">
    <source>
        <dbReference type="ARBA" id="ARBA00025189"/>
    </source>
</evidence>
<evidence type="ECO:0000256" key="8">
    <source>
        <dbReference type="SAM" id="Phobius"/>
    </source>
</evidence>
<dbReference type="Proteomes" id="UP000294413">
    <property type="component" value="Chromosome 1"/>
</dbReference>
<keyword evidence="4 8" id="KW-0472">Membrane</keyword>
<dbReference type="InterPro" id="IPR001750">
    <property type="entry name" value="ND/Mrp_TM"/>
</dbReference>
<feature type="transmembrane region" description="Helical" evidence="8">
    <location>
        <begin position="335"/>
        <end position="357"/>
    </location>
</feature>
<dbReference type="GO" id="GO:0012505">
    <property type="term" value="C:endomembrane system"/>
    <property type="evidence" value="ECO:0007669"/>
    <property type="project" value="UniProtKB-SubCell"/>
</dbReference>
<dbReference type="Pfam" id="PF00662">
    <property type="entry name" value="Proton_antipo_N"/>
    <property type="match status" value="1"/>
</dbReference>
<dbReference type="PANTHER" id="PTHR42829:SF2">
    <property type="entry name" value="NADH-UBIQUINONE OXIDOREDUCTASE CHAIN 5"/>
    <property type="match status" value="1"/>
</dbReference>
<protein>
    <submittedName>
        <fullName evidence="11">NADH-quinone oxidoreductase subunit L</fullName>
        <ecNumber evidence="11">1.6.5.11</ecNumber>
    </submittedName>
</protein>
<dbReference type="NCBIfam" id="TIGR01974">
    <property type="entry name" value="NDH_I_L"/>
    <property type="match status" value="1"/>
</dbReference>
<dbReference type="GO" id="GO:0003954">
    <property type="term" value="F:NADH dehydrogenase activity"/>
    <property type="evidence" value="ECO:0007669"/>
    <property type="project" value="TreeGrafter"/>
</dbReference>
<feature type="transmembrane region" description="Helical" evidence="8">
    <location>
        <begin position="32"/>
        <end position="50"/>
    </location>
</feature>
<feature type="transmembrane region" description="Helical" evidence="8">
    <location>
        <begin position="497"/>
        <end position="516"/>
    </location>
</feature>
<feature type="transmembrane region" description="Helical" evidence="8">
    <location>
        <begin position="528"/>
        <end position="552"/>
    </location>
</feature>
<comment type="subunit">
    <text evidence="6">Composed of 13 different subunits. Subunits NuoA, H, J, K, L, M, N constitute the membrane sector of the complex.</text>
</comment>
<dbReference type="GO" id="GO:0016020">
    <property type="term" value="C:membrane"/>
    <property type="evidence" value="ECO:0007669"/>
    <property type="project" value="UniProtKB-SubCell"/>
</dbReference>
<feature type="transmembrane region" description="Helical" evidence="8">
    <location>
        <begin position="218"/>
        <end position="243"/>
    </location>
</feature>
<dbReference type="GO" id="GO:0042773">
    <property type="term" value="P:ATP synthesis coupled electron transport"/>
    <property type="evidence" value="ECO:0007669"/>
    <property type="project" value="InterPro"/>
</dbReference>
<accession>A0A451DE21</accession>
<evidence type="ECO:0000256" key="2">
    <source>
        <dbReference type="ARBA" id="ARBA00022692"/>
    </source>
</evidence>
<evidence type="ECO:0000259" key="9">
    <source>
        <dbReference type="Pfam" id="PF00361"/>
    </source>
</evidence>
<dbReference type="EMBL" id="LR217722">
    <property type="protein sequence ID" value="VFP84877.1"/>
    <property type="molecule type" value="Genomic_DNA"/>
</dbReference>
<gene>
    <name evidence="11" type="primary">nuoL</name>
    <name evidence="11" type="ORF">BUCISPPA3004_114</name>
</gene>
<dbReference type="Pfam" id="PF00361">
    <property type="entry name" value="Proton_antipo_M"/>
    <property type="match status" value="1"/>
</dbReference>
<feature type="transmembrane region" description="Helical" evidence="8">
    <location>
        <begin position="456"/>
        <end position="477"/>
    </location>
</feature>
<evidence type="ECO:0000259" key="10">
    <source>
        <dbReference type="Pfam" id="PF00662"/>
    </source>
</evidence>
<dbReference type="InterPro" id="IPR018393">
    <property type="entry name" value="NADHpl_OxRdtase_5_subgr"/>
</dbReference>
<feature type="transmembrane region" description="Helical" evidence="8">
    <location>
        <begin position="85"/>
        <end position="108"/>
    </location>
</feature>
<dbReference type="AlphaFoldDB" id="A0A451DE21"/>
<comment type="function">
    <text evidence="5">NDH-1 shuttles electrons from NADH, via FMN and iron-sulfur (Fe-S) centers, to quinones in the respiratory chain. Couples the redox reaction to proton translocation (for every two electrons transferred, four hydrogen ions are translocated across the cytoplasmic membrane), and thus conserves the redox energy in a proton gradient.</text>
</comment>
<keyword evidence="2 7" id="KW-0812">Transmembrane</keyword>
<feature type="domain" description="NADH:quinone oxidoreductase/Mrp antiporter transmembrane" evidence="9">
    <location>
        <begin position="136"/>
        <end position="429"/>
    </location>
</feature>
<dbReference type="InterPro" id="IPR003945">
    <property type="entry name" value="NU5C-like"/>
</dbReference>
<comment type="subcellular location">
    <subcellularLocation>
        <location evidence="1">Endomembrane system</location>
        <topology evidence="1">Multi-pass membrane protein</topology>
    </subcellularLocation>
    <subcellularLocation>
        <location evidence="7">Membrane</location>
        <topology evidence="7">Multi-pass membrane protein</topology>
    </subcellularLocation>
</comment>
<feature type="transmembrane region" description="Helical" evidence="8">
    <location>
        <begin position="417"/>
        <end position="444"/>
    </location>
</feature>
<feature type="transmembrane region" description="Helical" evidence="8">
    <location>
        <begin position="311"/>
        <end position="329"/>
    </location>
</feature>
<dbReference type="InterPro" id="IPR001516">
    <property type="entry name" value="Proton_antipo_N"/>
</dbReference>
<evidence type="ECO:0000256" key="7">
    <source>
        <dbReference type="RuleBase" id="RU000320"/>
    </source>
</evidence>
<feature type="transmembrane region" description="Helical" evidence="8">
    <location>
        <begin position="283"/>
        <end position="304"/>
    </location>
</feature>
<feature type="transmembrane region" description="Helical" evidence="8">
    <location>
        <begin position="115"/>
        <end position="132"/>
    </location>
</feature>
<feature type="transmembrane region" description="Helical" evidence="8">
    <location>
        <begin position="378"/>
        <end position="397"/>
    </location>
</feature>
<keyword evidence="11" id="KW-0560">Oxidoreductase</keyword>
<name>A0A451DE21_9GAMM</name>
<dbReference type="EC" id="1.6.5.11" evidence="11"/>
<feature type="transmembrane region" description="Helical" evidence="8">
    <location>
        <begin position="138"/>
        <end position="160"/>
    </location>
</feature>
<evidence type="ECO:0000256" key="1">
    <source>
        <dbReference type="ARBA" id="ARBA00004127"/>
    </source>
</evidence>
<evidence type="ECO:0000313" key="11">
    <source>
        <dbReference type="EMBL" id="VFP84877.1"/>
    </source>
</evidence>
<feature type="transmembrane region" description="Helical" evidence="8">
    <location>
        <begin position="6"/>
        <end position="25"/>
    </location>
</feature>
<proteinExistence type="predicted"/>
<dbReference type="RefSeq" id="WP_154048811.1">
    <property type="nucleotide sequence ID" value="NZ_LR217722.1"/>
</dbReference>
<feature type="transmembrane region" description="Helical" evidence="8">
    <location>
        <begin position="255"/>
        <end position="277"/>
    </location>
</feature>
<dbReference type="GO" id="GO:0015990">
    <property type="term" value="P:electron transport coupled proton transport"/>
    <property type="evidence" value="ECO:0007669"/>
    <property type="project" value="TreeGrafter"/>
</dbReference>
<feature type="transmembrane region" description="Helical" evidence="8">
    <location>
        <begin position="181"/>
        <end position="206"/>
    </location>
</feature>
<organism evidence="11 12">
    <name type="scientific">Buchnera aphidicola</name>
    <name type="common">Cinara splendens</name>
    <dbReference type="NCBI Taxonomy" id="2518979"/>
    <lineage>
        <taxon>Bacteria</taxon>
        <taxon>Pseudomonadati</taxon>
        <taxon>Pseudomonadota</taxon>
        <taxon>Gammaproteobacteria</taxon>
        <taxon>Enterobacterales</taxon>
        <taxon>Erwiniaceae</taxon>
        <taxon>Buchnera</taxon>
    </lineage>
</organism>
<evidence type="ECO:0000256" key="4">
    <source>
        <dbReference type="ARBA" id="ARBA00023136"/>
    </source>
</evidence>
<feature type="transmembrane region" description="Helical" evidence="8">
    <location>
        <begin position="596"/>
        <end position="617"/>
    </location>
</feature>
<keyword evidence="3 8" id="KW-1133">Transmembrane helix</keyword>
<feature type="domain" description="NADH-Ubiquinone oxidoreductase (complex I) chain 5 N-terminal" evidence="10">
    <location>
        <begin position="69"/>
        <end position="119"/>
    </location>
</feature>
<dbReference type="PRINTS" id="PR01435">
    <property type="entry name" value="NPOXDRDTASE5"/>
</dbReference>